<dbReference type="PRINTS" id="PR00727">
    <property type="entry name" value="LEADERPTASE"/>
</dbReference>
<dbReference type="NCBIfam" id="TIGR02227">
    <property type="entry name" value="sigpep_I_bact"/>
    <property type="match status" value="2"/>
</dbReference>
<dbReference type="GO" id="GO:0004252">
    <property type="term" value="F:serine-type endopeptidase activity"/>
    <property type="evidence" value="ECO:0007669"/>
    <property type="project" value="InterPro"/>
</dbReference>
<dbReference type="PANTHER" id="PTHR43390">
    <property type="entry name" value="SIGNAL PEPTIDASE I"/>
    <property type="match status" value="1"/>
</dbReference>
<evidence type="ECO:0000256" key="13">
    <source>
        <dbReference type="RuleBase" id="RU003993"/>
    </source>
</evidence>
<dbReference type="InterPro" id="IPR019533">
    <property type="entry name" value="Peptidase_S26"/>
</dbReference>
<evidence type="ECO:0000256" key="1">
    <source>
        <dbReference type="ARBA" id="ARBA00000677"/>
    </source>
</evidence>
<sequence>MVNIFALILAIAAVVSGLCWGYRRKSRSRLHTDAVSTKKRLKLLPAWVDTLASLFPLLAVVLLIRSFGWEPFRIPSGSMMPTLLTGDLVLADKYSYGLKNPFNQKLLFATGHPKRGDIAIFAFPEDESQLYIKRVIGLPGDRIVFDPVNQQLSIFPACQQTEHCAPPLSVKYSALVPGEFVESAGAHPQFYSVPLGDKSPVGTRLQMRTENLSGVIHRILQNPHAIVNSRQFFQQPGQTPAEWIVPAKSYFMMGDNRNNSYDSRYWGFVPERNLVGKAVAIWFSVEKQEGQWPTGTRLNRIGRID</sequence>
<dbReference type="GO" id="GO:0009003">
    <property type="term" value="F:signal peptidase activity"/>
    <property type="evidence" value="ECO:0007669"/>
    <property type="project" value="UniProtKB-EC"/>
</dbReference>
<dbReference type="Gene3D" id="2.170.230.10">
    <property type="match status" value="1"/>
</dbReference>
<dbReference type="Pfam" id="PF10502">
    <property type="entry name" value="Peptidase_S26"/>
    <property type="match status" value="1"/>
</dbReference>
<dbReference type="PANTHER" id="PTHR43390:SF1">
    <property type="entry name" value="CHLOROPLAST PROCESSING PEPTIDASE"/>
    <property type="match status" value="1"/>
</dbReference>
<name>A0A1X1CSE7_9GAMM</name>
<evidence type="ECO:0000256" key="12">
    <source>
        <dbReference type="PIRSR" id="PIRSR600223-1"/>
    </source>
</evidence>
<comment type="similarity">
    <text evidence="3 14">Belongs to the peptidase S26 family.</text>
</comment>
<evidence type="ECO:0000259" key="15">
    <source>
        <dbReference type="Pfam" id="PF10502"/>
    </source>
</evidence>
<dbReference type="GO" id="GO:0006465">
    <property type="term" value="P:signal peptide processing"/>
    <property type="evidence" value="ECO:0007669"/>
    <property type="project" value="InterPro"/>
</dbReference>
<comment type="subcellular location">
    <subcellularLocation>
        <location evidence="2">Cell membrane</location>
        <topology evidence="2">Multi-pass membrane protein</topology>
    </subcellularLocation>
    <subcellularLocation>
        <location evidence="14">Membrane</location>
        <topology evidence="14">Multi-pass membrane protein</topology>
    </subcellularLocation>
</comment>
<keyword evidence="11 13" id="KW-0472">Membrane</keyword>
<dbReference type="CDD" id="cd06530">
    <property type="entry name" value="S26_SPase_I"/>
    <property type="match status" value="1"/>
</dbReference>
<keyword evidence="6" id="KW-1003">Cell membrane</keyword>
<evidence type="ECO:0000313" key="16">
    <source>
        <dbReference type="EMBL" id="ORM67359.1"/>
    </source>
</evidence>
<evidence type="ECO:0000256" key="4">
    <source>
        <dbReference type="ARBA" id="ARBA00013208"/>
    </source>
</evidence>
<protein>
    <recommendedName>
        <fullName evidence="5 13">Signal peptidase I</fullName>
        <ecNumber evidence="4 13">3.4.21.89</ecNumber>
    </recommendedName>
</protein>
<comment type="caution">
    <text evidence="16">The sequence shown here is derived from an EMBL/GenBank/DDBJ whole genome shotgun (WGS) entry which is preliminary data.</text>
</comment>
<dbReference type="Gene3D" id="2.10.109.10">
    <property type="entry name" value="Umud Fragment, subunit A"/>
    <property type="match status" value="1"/>
</dbReference>
<dbReference type="Proteomes" id="UP000193558">
    <property type="component" value="Unassembled WGS sequence"/>
</dbReference>
<accession>A0A1X1CSE7</accession>
<gene>
    <name evidence="16" type="ORF">HA51_19815</name>
</gene>
<comment type="catalytic activity">
    <reaction evidence="1 13">
        <text>Cleavage of hydrophobic, N-terminal signal or leader sequences from secreted and periplasmic proteins.</text>
        <dbReference type="EC" id="3.4.21.89"/>
    </reaction>
</comment>
<reference evidence="16 17" key="1">
    <citation type="journal article" date="2017" name="Antonie Van Leeuwenhoek">
        <title>Phylogenomic resolution of the bacterial genus Pantoea and its relationship with Erwinia and Tatumella.</title>
        <authorList>
            <person name="Palmer M."/>
            <person name="Steenkamp E.T."/>
            <person name="Coetzee M.P."/>
            <person name="Chan W.Y."/>
            <person name="van Zyl E."/>
            <person name="De Maayer P."/>
            <person name="Coutinho T.A."/>
            <person name="Blom J."/>
            <person name="Smits T.H."/>
            <person name="Duffy B."/>
            <person name="Venter S.N."/>
        </authorList>
    </citation>
    <scope>NUCLEOTIDE SEQUENCE [LARGE SCALE GENOMIC DNA]</scope>
    <source>
        <strain evidence="16 17">LMG 26275</strain>
    </source>
</reference>
<dbReference type="InterPro" id="IPR019758">
    <property type="entry name" value="Pept_S26A_signal_pept_1_CS"/>
</dbReference>
<comment type="caution">
    <text evidence="14">Lacks conserved residue(s) required for the propagation of feature annotation.</text>
</comment>
<feature type="active site" evidence="12">
    <location>
        <position position="78"/>
    </location>
</feature>
<keyword evidence="9 13" id="KW-0378">Hydrolase</keyword>
<dbReference type="PROSITE" id="PS00501">
    <property type="entry name" value="SPASE_I_1"/>
    <property type="match status" value="1"/>
</dbReference>
<dbReference type="OrthoDB" id="9815782at2"/>
<evidence type="ECO:0000256" key="8">
    <source>
        <dbReference type="ARBA" id="ARBA00022692"/>
    </source>
</evidence>
<dbReference type="InterPro" id="IPR019766">
    <property type="entry name" value="Sign_pep_all-beta_subdom"/>
</dbReference>
<evidence type="ECO:0000256" key="10">
    <source>
        <dbReference type="ARBA" id="ARBA00022989"/>
    </source>
</evidence>
<dbReference type="GO" id="GO:0005886">
    <property type="term" value="C:plasma membrane"/>
    <property type="evidence" value="ECO:0007669"/>
    <property type="project" value="UniProtKB-SubCell"/>
</dbReference>
<feature type="active site" evidence="12">
    <location>
        <position position="133"/>
    </location>
</feature>
<evidence type="ECO:0000256" key="9">
    <source>
        <dbReference type="ARBA" id="ARBA00022801"/>
    </source>
</evidence>
<dbReference type="RefSeq" id="WP_084936343.1">
    <property type="nucleotide sequence ID" value="NZ_MLFR01000025.1"/>
</dbReference>
<feature type="domain" description="Peptidase S26" evidence="15">
    <location>
        <begin position="48"/>
        <end position="283"/>
    </location>
</feature>
<evidence type="ECO:0000256" key="6">
    <source>
        <dbReference type="ARBA" id="ARBA00022475"/>
    </source>
</evidence>
<dbReference type="InterPro" id="IPR019757">
    <property type="entry name" value="Pept_S26A_signal_pept_1_Lys-AS"/>
</dbReference>
<dbReference type="SUPFAM" id="SSF51306">
    <property type="entry name" value="LexA/Signal peptidase"/>
    <property type="match status" value="1"/>
</dbReference>
<dbReference type="PROSITE" id="PS00760">
    <property type="entry name" value="SPASE_I_2"/>
    <property type="match status" value="1"/>
</dbReference>
<evidence type="ECO:0000256" key="14">
    <source>
        <dbReference type="RuleBase" id="RU362042"/>
    </source>
</evidence>
<dbReference type="EC" id="3.4.21.89" evidence="4 13"/>
<dbReference type="NCBIfam" id="NF008114">
    <property type="entry name" value="PRK10861.1"/>
    <property type="match status" value="1"/>
</dbReference>
<evidence type="ECO:0000256" key="3">
    <source>
        <dbReference type="ARBA" id="ARBA00009370"/>
    </source>
</evidence>
<proteinExistence type="inferred from homology"/>
<feature type="transmembrane region" description="Helical" evidence="13">
    <location>
        <begin position="45"/>
        <end position="64"/>
    </location>
</feature>
<keyword evidence="10 13" id="KW-1133">Transmembrane helix</keyword>
<evidence type="ECO:0000256" key="5">
    <source>
        <dbReference type="ARBA" id="ARBA00019232"/>
    </source>
</evidence>
<dbReference type="EMBL" id="MLFR01000025">
    <property type="protein sequence ID" value="ORM67359.1"/>
    <property type="molecule type" value="Genomic_DNA"/>
</dbReference>
<dbReference type="InterPro" id="IPR036286">
    <property type="entry name" value="LexA/Signal_pep-like_sf"/>
</dbReference>
<dbReference type="InterPro" id="IPR019756">
    <property type="entry name" value="Pept_S26A_signal_pept_1_Ser-AS"/>
</dbReference>
<dbReference type="AlphaFoldDB" id="A0A1X1CSE7"/>
<evidence type="ECO:0000313" key="17">
    <source>
        <dbReference type="Proteomes" id="UP000193558"/>
    </source>
</evidence>
<evidence type="ECO:0000256" key="7">
    <source>
        <dbReference type="ARBA" id="ARBA00022670"/>
    </source>
</evidence>
<keyword evidence="8 13" id="KW-0812">Transmembrane</keyword>
<dbReference type="PROSITE" id="PS00761">
    <property type="entry name" value="SPASE_I_3"/>
    <property type="match status" value="1"/>
</dbReference>
<organism evidence="16 17">
    <name type="scientific">Pantoea rwandensis</name>
    <dbReference type="NCBI Taxonomy" id="1076550"/>
    <lineage>
        <taxon>Bacteria</taxon>
        <taxon>Pseudomonadati</taxon>
        <taxon>Pseudomonadota</taxon>
        <taxon>Gammaproteobacteria</taxon>
        <taxon>Enterobacterales</taxon>
        <taxon>Erwiniaceae</taxon>
        <taxon>Pantoea</taxon>
    </lineage>
</organism>
<dbReference type="InterPro" id="IPR000223">
    <property type="entry name" value="Pept_S26A_signal_pept_1"/>
</dbReference>
<evidence type="ECO:0000256" key="11">
    <source>
        <dbReference type="ARBA" id="ARBA00023136"/>
    </source>
</evidence>
<keyword evidence="7 13" id="KW-0645">Protease</keyword>
<evidence type="ECO:0000256" key="2">
    <source>
        <dbReference type="ARBA" id="ARBA00004651"/>
    </source>
</evidence>